<dbReference type="AlphaFoldDB" id="A0A0G0DH70"/>
<gene>
    <name evidence="1" type="ORF">UR93_C0021G0008</name>
</gene>
<dbReference type="STRING" id="1618333.UR93_C0021G0008"/>
<name>A0A0G0DH70_9BACT</name>
<evidence type="ECO:0000313" key="1">
    <source>
        <dbReference type="EMBL" id="KKP88121.1"/>
    </source>
</evidence>
<comment type="caution">
    <text evidence="1">The sequence shown here is derived from an EMBL/GenBank/DDBJ whole genome shotgun (WGS) entry which is preliminary data.</text>
</comment>
<evidence type="ECO:0000313" key="2">
    <source>
        <dbReference type="Proteomes" id="UP000034316"/>
    </source>
</evidence>
<organism evidence="1 2">
    <name type="scientific">Berkelbacteria bacterium GW2011_GWA2_35_9</name>
    <dbReference type="NCBI Taxonomy" id="1618333"/>
    <lineage>
        <taxon>Bacteria</taxon>
        <taxon>Candidatus Berkelbacteria</taxon>
    </lineage>
</organism>
<dbReference type="Proteomes" id="UP000034316">
    <property type="component" value="Unassembled WGS sequence"/>
</dbReference>
<reference evidence="1 2" key="1">
    <citation type="journal article" date="2015" name="Nature">
        <title>rRNA introns, odd ribosomes, and small enigmatic genomes across a large radiation of phyla.</title>
        <authorList>
            <person name="Brown C.T."/>
            <person name="Hug L.A."/>
            <person name="Thomas B.C."/>
            <person name="Sharon I."/>
            <person name="Castelle C.J."/>
            <person name="Singh A."/>
            <person name="Wilkins M.J."/>
            <person name="Williams K.H."/>
            <person name="Banfield J.F."/>
        </authorList>
    </citation>
    <scope>NUCLEOTIDE SEQUENCE [LARGE SCALE GENOMIC DNA]</scope>
</reference>
<dbReference type="EMBL" id="LBRB01000021">
    <property type="protein sequence ID" value="KKP88121.1"/>
    <property type="molecule type" value="Genomic_DNA"/>
</dbReference>
<accession>A0A0G0DH70</accession>
<protein>
    <submittedName>
        <fullName evidence="1">Uncharacterized protein</fullName>
    </submittedName>
</protein>
<proteinExistence type="predicted"/>
<sequence>MSEYLDNNNNIECDNKLKEKHEGHLLLIDKVLVSVEENVEVLDKVCKIIEAAPIPSYPYDLEKENYLISNLKEQIEGTNLKTLSFEKLRTFRSEIFTIVQFARENDKKDLIDRVVANIRPSNGKALDLDDFEKSEITIYPYAIGVTVSPEIYEKYFGNSSSGRQFNGSPYFMIKDGIKGVNGIVQHEKTHVLYDILQTNQDYFKGIEGLFHQLDVQTDAREINKLKRNIEKSFFLRVQSEVVADVEKFRGETVQKRVREEVLIAMFGESSDHIYSTISPEKRLKGLIQGRPEEIRKWGENILLINENIKSSIREFIRLASENNKEREATLTLAIIPYAKCQRFLPYLSNRWFGKTKPRVGSIVERPSLSSEDVRGTIFFDYMKFCSLRNKMMTGGFEGFWKLYRFTSRTAKDYGFDSKTIIARSANYLVNILLDYVDYGNISQTLRMEAEEEYIKPLLDSGDDGLIDAVRINLIARCELEFDAIQANNISIVANQEWLFARLGINIQKKYT</sequence>